<gene>
    <name evidence="1" type="ORF">IEQ34_014018</name>
</gene>
<protein>
    <submittedName>
        <fullName evidence="1">Uncharacterized protein</fullName>
    </submittedName>
</protein>
<proteinExistence type="predicted"/>
<sequence>MSSGHLPLHDPVIRGDPIALNDSERRAKNGARVDDAASTITGDSLIFLHMKFHFSNDVVTMVPKRSDRAGLPPPKYQTICKTGLRIGLRFPPSVELVEILVRCGVCLSQFLYKAISVIVGLIALFRDQVAILTP</sequence>
<reference evidence="1 2" key="1">
    <citation type="journal article" date="2021" name="Hortic Res">
        <title>Chromosome-scale assembly of the Dendrobium chrysotoxum genome enhances the understanding of orchid evolution.</title>
        <authorList>
            <person name="Zhang Y."/>
            <person name="Zhang G.Q."/>
            <person name="Zhang D."/>
            <person name="Liu X.D."/>
            <person name="Xu X.Y."/>
            <person name="Sun W.H."/>
            <person name="Yu X."/>
            <person name="Zhu X."/>
            <person name="Wang Z.W."/>
            <person name="Zhao X."/>
            <person name="Zhong W.Y."/>
            <person name="Chen H."/>
            <person name="Yin W.L."/>
            <person name="Huang T."/>
            <person name="Niu S.C."/>
            <person name="Liu Z.J."/>
        </authorList>
    </citation>
    <scope>NUCLEOTIDE SEQUENCE [LARGE SCALE GENOMIC DNA]</scope>
    <source>
        <strain evidence="1">Lindl</strain>
    </source>
</reference>
<evidence type="ECO:0000313" key="2">
    <source>
        <dbReference type="Proteomes" id="UP000775213"/>
    </source>
</evidence>
<organism evidence="1 2">
    <name type="scientific">Dendrobium chrysotoxum</name>
    <name type="common">Orchid</name>
    <dbReference type="NCBI Taxonomy" id="161865"/>
    <lineage>
        <taxon>Eukaryota</taxon>
        <taxon>Viridiplantae</taxon>
        <taxon>Streptophyta</taxon>
        <taxon>Embryophyta</taxon>
        <taxon>Tracheophyta</taxon>
        <taxon>Spermatophyta</taxon>
        <taxon>Magnoliopsida</taxon>
        <taxon>Liliopsida</taxon>
        <taxon>Asparagales</taxon>
        <taxon>Orchidaceae</taxon>
        <taxon>Epidendroideae</taxon>
        <taxon>Malaxideae</taxon>
        <taxon>Dendrobiinae</taxon>
        <taxon>Dendrobium</taxon>
    </lineage>
</organism>
<dbReference type="AlphaFoldDB" id="A0AAV7GJ16"/>
<keyword evidence="2" id="KW-1185">Reference proteome</keyword>
<comment type="caution">
    <text evidence="1">The sequence shown here is derived from an EMBL/GenBank/DDBJ whole genome shotgun (WGS) entry which is preliminary data.</text>
</comment>
<name>A0AAV7GJ16_DENCH</name>
<dbReference type="Proteomes" id="UP000775213">
    <property type="component" value="Unassembled WGS sequence"/>
</dbReference>
<accession>A0AAV7GJ16</accession>
<dbReference type="EMBL" id="JAGFBR010000013">
    <property type="protein sequence ID" value="KAH0456111.1"/>
    <property type="molecule type" value="Genomic_DNA"/>
</dbReference>
<evidence type="ECO:0000313" key="1">
    <source>
        <dbReference type="EMBL" id="KAH0456111.1"/>
    </source>
</evidence>